<feature type="non-terminal residue" evidence="1">
    <location>
        <position position="78"/>
    </location>
</feature>
<organism evidence="1 2">
    <name type="scientific">Racocetra persica</name>
    <dbReference type="NCBI Taxonomy" id="160502"/>
    <lineage>
        <taxon>Eukaryota</taxon>
        <taxon>Fungi</taxon>
        <taxon>Fungi incertae sedis</taxon>
        <taxon>Mucoromycota</taxon>
        <taxon>Glomeromycotina</taxon>
        <taxon>Glomeromycetes</taxon>
        <taxon>Diversisporales</taxon>
        <taxon>Gigasporaceae</taxon>
        <taxon>Racocetra</taxon>
    </lineage>
</organism>
<gene>
    <name evidence="1" type="ORF">RPERSI_LOCUS20637</name>
</gene>
<feature type="non-terminal residue" evidence="1">
    <location>
        <position position="1"/>
    </location>
</feature>
<evidence type="ECO:0000313" key="1">
    <source>
        <dbReference type="EMBL" id="CAG8799055.1"/>
    </source>
</evidence>
<sequence length="78" mass="9177">IIEFKNILVHMIQTKLKTSTQQVGRQVIMIPCLESQFVSVFNKYINRYSPSRSWYQCIFTGIGAYKCLEQILNDEKWG</sequence>
<comment type="caution">
    <text evidence="1">The sequence shown here is derived from an EMBL/GenBank/DDBJ whole genome shotgun (WGS) entry which is preliminary data.</text>
</comment>
<reference evidence="1" key="1">
    <citation type="submission" date="2021-06" db="EMBL/GenBank/DDBJ databases">
        <authorList>
            <person name="Kallberg Y."/>
            <person name="Tangrot J."/>
            <person name="Rosling A."/>
        </authorList>
    </citation>
    <scope>NUCLEOTIDE SEQUENCE</scope>
    <source>
        <strain evidence="1">MA461A</strain>
    </source>
</reference>
<keyword evidence="2" id="KW-1185">Reference proteome</keyword>
<name>A0ACA9RM29_9GLOM</name>
<dbReference type="EMBL" id="CAJVQC010058788">
    <property type="protein sequence ID" value="CAG8799055.1"/>
    <property type="molecule type" value="Genomic_DNA"/>
</dbReference>
<proteinExistence type="predicted"/>
<dbReference type="Proteomes" id="UP000789920">
    <property type="component" value="Unassembled WGS sequence"/>
</dbReference>
<accession>A0ACA9RM29</accession>
<evidence type="ECO:0000313" key="2">
    <source>
        <dbReference type="Proteomes" id="UP000789920"/>
    </source>
</evidence>
<protein>
    <submittedName>
        <fullName evidence="1">13085_t:CDS:1</fullName>
    </submittedName>
</protein>